<keyword evidence="5" id="KW-1185">Reference proteome</keyword>
<evidence type="ECO:0000256" key="1">
    <source>
        <dbReference type="ARBA" id="ARBA00006484"/>
    </source>
</evidence>
<evidence type="ECO:0000313" key="4">
    <source>
        <dbReference type="EMBL" id="SFF51462.1"/>
    </source>
</evidence>
<comment type="similarity">
    <text evidence="1 3">Belongs to the short-chain dehydrogenases/reductases (SDR) family.</text>
</comment>
<dbReference type="InterPro" id="IPR036291">
    <property type="entry name" value="NAD(P)-bd_dom_sf"/>
</dbReference>
<dbReference type="STRING" id="380248.SAMN05216251_11722"/>
<organism evidence="4 5">
    <name type="scientific">Actinacidiphila alni</name>
    <dbReference type="NCBI Taxonomy" id="380248"/>
    <lineage>
        <taxon>Bacteria</taxon>
        <taxon>Bacillati</taxon>
        <taxon>Actinomycetota</taxon>
        <taxon>Actinomycetes</taxon>
        <taxon>Kitasatosporales</taxon>
        <taxon>Streptomycetaceae</taxon>
        <taxon>Actinacidiphila</taxon>
    </lineage>
</organism>
<dbReference type="GO" id="GO:0005829">
    <property type="term" value="C:cytosol"/>
    <property type="evidence" value="ECO:0007669"/>
    <property type="project" value="TreeGrafter"/>
</dbReference>
<dbReference type="PANTHER" id="PTHR43391">
    <property type="entry name" value="RETINOL DEHYDROGENASE-RELATED"/>
    <property type="match status" value="1"/>
</dbReference>
<keyword evidence="2" id="KW-0560">Oxidoreductase</keyword>
<dbReference type="InterPro" id="IPR002347">
    <property type="entry name" value="SDR_fam"/>
</dbReference>
<sequence>MDIHGATALVTGANRGIGRALAAELRRRGAKVYATARRPEAIDLDGVETLALDITDPAAVAAAARTAHDVDLLVNNAGIGGGLLLGDLAAVRATLEVNLWGTLSMARAFAPVLAANGGGAMLNIASSASWFVFPGSSAYAVSKAAVWSMGNALRQELAAQGTAVTSVHLGAADTDMTRGLDVPKVAPADVARRALDGVRDGAYEVVVDEFAAMVKESLSADPRDFERRFQQLLVDTASTPASVSASASASTSD</sequence>
<dbReference type="AlphaFoldDB" id="A0A1I2J9F8"/>
<dbReference type="OrthoDB" id="3212478at2"/>
<dbReference type="RefSeq" id="WP_093715945.1">
    <property type="nucleotide sequence ID" value="NZ_FONG01000017.1"/>
</dbReference>
<dbReference type="Proteomes" id="UP000199323">
    <property type="component" value="Unassembled WGS sequence"/>
</dbReference>
<accession>A0A1I2J9F8</accession>
<evidence type="ECO:0000256" key="2">
    <source>
        <dbReference type="ARBA" id="ARBA00023002"/>
    </source>
</evidence>
<reference evidence="4 5" key="1">
    <citation type="submission" date="2016-10" db="EMBL/GenBank/DDBJ databases">
        <authorList>
            <person name="de Groot N.N."/>
        </authorList>
    </citation>
    <scope>NUCLEOTIDE SEQUENCE [LARGE SCALE GENOMIC DNA]</scope>
    <source>
        <strain evidence="4 5">CGMCC 4.3510</strain>
    </source>
</reference>
<dbReference type="GO" id="GO:0016491">
    <property type="term" value="F:oxidoreductase activity"/>
    <property type="evidence" value="ECO:0007669"/>
    <property type="project" value="UniProtKB-KW"/>
</dbReference>
<dbReference type="InterPro" id="IPR020904">
    <property type="entry name" value="Sc_DH/Rdtase_CS"/>
</dbReference>
<dbReference type="SUPFAM" id="SSF51735">
    <property type="entry name" value="NAD(P)-binding Rossmann-fold domains"/>
    <property type="match status" value="1"/>
</dbReference>
<dbReference type="Pfam" id="PF00106">
    <property type="entry name" value="adh_short"/>
    <property type="match status" value="1"/>
</dbReference>
<dbReference type="PROSITE" id="PS00061">
    <property type="entry name" value="ADH_SHORT"/>
    <property type="match status" value="1"/>
</dbReference>
<proteinExistence type="inferred from homology"/>
<dbReference type="PRINTS" id="PR00080">
    <property type="entry name" value="SDRFAMILY"/>
</dbReference>
<evidence type="ECO:0000313" key="5">
    <source>
        <dbReference type="Proteomes" id="UP000199323"/>
    </source>
</evidence>
<name>A0A1I2J9F8_9ACTN</name>
<dbReference type="NCBIfam" id="NF006119">
    <property type="entry name" value="PRK08264.1-5"/>
    <property type="match status" value="1"/>
</dbReference>
<dbReference type="PANTHER" id="PTHR43391:SF91">
    <property type="entry name" value="OS04G0390700 PROTEIN"/>
    <property type="match status" value="1"/>
</dbReference>
<gene>
    <name evidence="4" type="ORF">SAMN05216251_11722</name>
</gene>
<dbReference type="PRINTS" id="PR00081">
    <property type="entry name" value="GDHRDH"/>
</dbReference>
<dbReference type="EMBL" id="FONG01000017">
    <property type="protein sequence ID" value="SFF51462.1"/>
    <property type="molecule type" value="Genomic_DNA"/>
</dbReference>
<evidence type="ECO:0000256" key="3">
    <source>
        <dbReference type="RuleBase" id="RU000363"/>
    </source>
</evidence>
<dbReference type="Gene3D" id="3.40.50.720">
    <property type="entry name" value="NAD(P)-binding Rossmann-like Domain"/>
    <property type="match status" value="1"/>
</dbReference>
<protein>
    <submittedName>
        <fullName evidence="4">Short-chain dehydrogenase</fullName>
    </submittedName>
</protein>